<feature type="compositionally biased region" description="Basic and acidic residues" evidence="1">
    <location>
        <begin position="491"/>
        <end position="519"/>
    </location>
</feature>
<dbReference type="eggNOG" id="ENOG502S7JD">
    <property type="taxonomic scope" value="Eukaryota"/>
</dbReference>
<feature type="region of interest" description="Disordered" evidence="1">
    <location>
        <begin position="234"/>
        <end position="260"/>
    </location>
</feature>
<dbReference type="OrthoDB" id="5327148at2759"/>
<feature type="transmembrane region" description="Helical" evidence="2">
    <location>
        <begin position="78"/>
        <end position="97"/>
    </location>
</feature>
<feature type="transmembrane region" description="Helical" evidence="2">
    <location>
        <begin position="141"/>
        <end position="160"/>
    </location>
</feature>
<dbReference type="RefSeq" id="XP_012192539.1">
    <property type="nucleotide sequence ID" value="XM_012337149.1"/>
</dbReference>
<evidence type="ECO:0000256" key="1">
    <source>
        <dbReference type="SAM" id="MobiDB-lite"/>
    </source>
</evidence>
<reference evidence="4" key="1">
    <citation type="journal article" date="2013" name="Genome Announc.">
        <title>Draft genome sequence of the basidiomycetous yeast-like fungus Pseudozyma hubeiensis SY62, which produces an abundant amount of the biosurfactant mannosylerythritol lipids.</title>
        <authorList>
            <person name="Konishi M."/>
            <person name="Hatada Y."/>
            <person name="Horiuchi J."/>
        </authorList>
    </citation>
    <scope>NUCLEOTIDE SEQUENCE [LARGE SCALE GENOMIC DNA]</scope>
    <source>
        <strain evidence="4">SY62</strain>
    </source>
</reference>
<keyword evidence="4" id="KW-1185">Reference proteome</keyword>
<feature type="region of interest" description="Disordered" evidence="1">
    <location>
        <begin position="277"/>
        <end position="372"/>
    </location>
</feature>
<dbReference type="AlphaFoldDB" id="R9PCK0"/>
<keyword evidence="2" id="KW-1133">Transmembrane helix</keyword>
<feature type="compositionally biased region" description="Basic and acidic residues" evidence="1">
    <location>
        <begin position="234"/>
        <end position="248"/>
    </location>
</feature>
<feature type="compositionally biased region" description="Low complexity" evidence="1">
    <location>
        <begin position="332"/>
        <end position="343"/>
    </location>
</feature>
<evidence type="ECO:0000313" key="3">
    <source>
        <dbReference type="EMBL" id="GAC98952.1"/>
    </source>
</evidence>
<feature type="compositionally biased region" description="Low complexity" evidence="1">
    <location>
        <begin position="281"/>
        <end position="319"/>
    </location>
</feature>
<accession>R9PCK0</accession>
<name>R9PCK0_PSEHS</name>
<proteinExistence type="predicted"/>
<dbReference type="GeneID" id="24111818"/>
<protein>
    <submittedName>
        <fullName evidence="3">Uncharacterized protein</fullName>
    </submittedName>
</protein>
<dbReference type="Proteomes" id="UP000014071">
    <property type="component" value="Unassembled WGS sequence"/>
</dbReference>
<dbReference type="HOGENOM" id="CLU_524890_0_0_1"/>
<feature type="transmembrane region" description="Helical" evidence="2">
    <location>
        <begin position="109"/>
        <end position="129"/>
    </location>
</feature>
<feature type="transmembrane region" description="Helical" evidence="2">
    <location>
        <begin position="12"/>
        <end position="36"/>
    </location>
</feature>
<evidence type="ECO:0000313" key="4">
    <source>
        <dbReference type="Proteomes" id="UP000014071"/>
    </source>
</evidence>
<sequence length="519" mass="55840">MFIPPYLQRWALLNLIRVLTIVSCILFISSIIRTLVINFNHYPPPLSFSTSSSSYYPSTDIPTTFLGVFWSTLHHSSILLVLLTVILSELSLPIPLLNRLFKNTLPFLGPNWGTDFLGVLLILVAGDSLSRGDVGGRFAEISAWVVASLGVANVAVGVAWRAKAKVVRSPMGWKAEVAEKLEKLADAKRDAERVVDGLPLPISSRKGTGKGKVNVDGLKSVIGGVGKKVMEKIEESQEKRNREKKGQEEDVEKTGAPAMSIFTPTLPSAVVASRVTPPPAAAANPATASATITSRHAFSTTTRRTSSSSSSYTTSSTTTFDRDQPTHPPPLLTTTFSSPLSRTWPLSPPPRTTLKTVRFTPSPTPHYPSTTVDSLRAGVETTLPPSPLVVEGSNFHLLAPPPSTSSKSTTSTEYHLLAPPPLNLSQSNDSNGSRVGLIDGERSPSVLASLKAAMLEAQAKASPSKKSLYLGSSKWREEYAALTGATPSDCHGGDEEKVQPHHGSEKEKTEKDGRPYNFL</sequence>
<evidence type="ECO:0000256" key="2">
    <source>
        <dbReference type="SAM" id="Phobius"/>
    </source>
</evidence>
<keyword evidence="2" id="KW-0812">Transmembrane</keyword>
<gene>
    <name evidence="3" type="ORF">PHSY_006549</name>
</gene>
<organism evidence="3 4">
    <name type="scientific">Pseudozyma hubeiensis (strain SY62)</name>
    <name type="common">Yeast</name>
    <dbReference type="NCBI Taxonomy" id="1305764"/>
    <lineage>
        <taxon>Eukaryota</taxon>
        <taxon>Fungi</taxon>
        <taxon>Dikarya</taxon>
        <taxon>Basidiomycota</taxon>
        <taxon>Ustilaginomycotina</taxon>
        <taxon>Ustilaginomycetes</taxon>
        <taxon>Ustilaginales</taxon>
        <taxon>Ustilaginaceae</taxon>
        <taxon>Pseudozyma</taxon>
    </lineage>
</organism>
<keyword evidence="2" id="KW-0472">Membrane</keyword>
<dbReference type="EMBL" id="DF238822">
    <property type="protein sequence ID" value="GAC98952.1"/>
    <property type="molecule type" value="Genomic_DNA"/>
</dbReference>
<dbReference type="STRING" id="1305764.R9PCK0"/>
<feature type="region of interest" description="Disordered" evidence="1">
    <location>
        <begin position="484"/>
        <end position="519"/>
    </location>
</feature>